<feature type="domain" description="Deacetylase sirtuin-type" evidence="5">
    <location>
        <begin position="5"/>
        <end position="253"/>
    </location>
</feature>
<feature type="binding site" evidence="4">
    <location>
        <position position="138"/>
    </location>
    <ligand>
        <name>Zn(2+)</name>
        <dbReference type="ChEBI" id="CHEBI:29105"/>
    </ligand>
</feature>
<dbReference type="PROSITE" id="PS50305">
    <property type="entry name" value="SIRTUIN"/>
    <property type="match status" value="1"/>
</dbReference>
<feature type="binding site" evidence="4">
    <location>
        <position position="163"/>
    </location>
    <ligand>
        <name>Zn(2+)</name>
        <dbReference type="ChEBI" id="CHEBI:29105"/>
    </ligand>
</feature>
<name>A0A559J3I1_9BACL</name>
<dbReference type="NCBIfam" id="NF001752">
    <property type="entry name" value="PRK00481.1-1"/>
    <property type="match status" value="1"/>
</dbReference>
<dbReference type="GO" id="GO:0070403">
    <property type="term" value="F:NAD+ binding"/>
    <property type="evidence" value="ECO:0007669"/>
    <property type="project" value="InterPro"/>
</dbReference>
<evidence type="ECO:0000256" key="3">
    <source>
        <dbReference type="ARBA" id="ARBA00023027"/>
    </source>
</evidence>
<dbReference type="EC" id="2.3.1.286" evidence="1"/>
<dbReference type="InterPro" id="IPR003000">
    <property type="entry name" value="Sirtuin"/>
</dbReference>
<feature type="binding site" evidence="4">
    <location>
        <position position="160"/>
    </location>
    <ligand>
        <name>Zn(2+)</name>
        <dbReference type="ChEBI" id="CHEBI:29105"/>
    </ligand>
</feature>
<comment type="caution">
    <text evidence="6">The sequence shown here is derived from an EMBL/GenBank/DDBJ whole genome shotgun (WGS) entry which is preliminary data.</text>
</comment>
<dbReference type="PANTHER" id="PTHR11085">
    <property type="entry name" value="NAD-DEPENDENT PROTEIN DEACYLASE SIRTUIN-5, MITOCHONDRIAL-RELATED"/>
    <property type="match status" value="1"/>
</dbReference>
<evidence type="ECO:0000256" key="4">
    <source>
        <dbReference type="PROSITE-ProRule" id="PRU00236"/>
    </source>
</evidence>
<protein>
    <recommendedName>
        <fullName evidence="1">protein acetyllysine N-acetyltransferase</fullName>
        <ecNumber evidence="1">2.3.1.286</ecNumber>
    </recommendedName>
</protein>
<dbReference type="InterPro" id="IPR026591">
    <property type="entry name" value="Sirtuin_cat_small_dom_sf"/>
</dbReference>
<evidence type="ECO:0000256" key="2">
    <source>
        <dbReference type="ARBA" id="ARBA00022679"/>
    </source>
</evidence>
<dbReference type="GO" id="GO:0017136">
    <property type="term" value="F:histone deacetylase activity, NAD-dependent"/>
    <property type="evidence" value="ECO:0007669"/>
    <property type="project" value="TreeGrafter"/>
</dbReference>
<dbReference type="EMBL" id="VNJK01000001">
    <property type="protein sequence ID" value="TVX94439.1"/>
    <property type="molecule type" value="Genomic_DNA"/>
</dbReference>
<dbReference type="Proteomes" id="UP000318102">
    <property type="component" value="Unassembled WGS sequence"/>
</dbReference>
<feature type="active site" description="Proton acceptor" evidence="4">
    <location>
        <position position="130"/>
    </location>
</feature>
<dbReference type="InterPro" id="IPR050134">
    <property type="entry name" value="NAD-dep_sirtuin_deacylases"/>
</dbReference>
<proteinExistence type="predicted"/>
<keyword evidence="2" id="KW-0808">Transferase</keyword>
<dbReference type="InterPro" id="IPR026590">
    <property type="entry name" value="Ssirtuin_cat_dom"/>
</dbReference>
<evidence type="ECO:0000313" key="6">
    <source>
        <dbReference type="EMBL" id="TVX94439.1"/>
    </source>
</evidence>
<keyword evidence="4" id="KW-0862">Zinc</keyword>
<dbReference type="PANTHER" id="PTHR11085:SF4">
    <property type="entry name" value="NAD-DEPENDENT PROTEIN DEACYLASE"/>
    <property type="match status" value="1"/>
</dbReference>
<dbReference type="Gene3D" id="3.40.50.1220">
    <property type="entry name" value="TPP-binding domain"/>
    <property type="match status" value="1"/>
</dbReference>
<reference evidence="6 7" key="1">
    <citation type="submission" date="2019-07" db="EMBL/GenBank/DDBJ databases">
        <authorList>
            <person name="Kim J."/>
        </authorList>
    </citation>
    <scope>NUCLEOTIDE SEQUENCE [LARGE SCALE GENOMIC DNA]</scope>
    <source>
        <strain evidence="6 7">N4</strain>
    </source>
</reference>
<evidence type="ECO:0000313" key="7">
    <source>
        <dbReference type="Proteomes" id="UP000318102"/>
    </source>
</evidence>
<keyword evidence="7" id="KW-1185">Reference proteome</keyword>
<dbReference type="RefSeq" id="WP_144991544.1">
    <property type="nucleotide sequence ID" value="NZ_VNJK01000001.1"/>
</dbReference>
<sequence>MPSRTYSFDEAADKLAQYISEHSRIVFFGGAGTSTESGIPDFRSQDGVFAKQQVYPHAPEIMVSRPFYDRDPEMFYTFYRDKLIHPEAKPNVGHQVLAQLEQQGKLQAVITQNIDGLHQAAGSKEVIELHGSVHRNDCLSCKKRYPLATVLESVSVIPYCPACGGVLKPDVVLYGETLNEQVIADAVRNVEHTDLLIIAGTSLSVQPAASFAQMGSQAATVIINRTSTPFDNAADAVFNHSSGLLLEAAFKRL</sequence>
<dbReference type="CDD" id="cd01407">
    <property type="entry name" value="SIR2-fam"/>
    <property type="match status" value="1"/>
</dbReference>
<dbReference type="Pfam" id="PF02146">
    <property type="entry name" value="SIR2"/>
    <property type="match status" value="1"/>
</dbReference>
<feature type="binding site" evidence="4">
    <location>
        <position position="141"/>
    </location>
    <ligand>
        <name>Zn(2+)</name>
        <dbReference type="ChEBI" id="CHEBI:29105"/>
    </ligand>
</feature>
<dbReference type="OrthoDB" id="9800582at2"/>
<keyword evidence="4" id="KW-0479">Metal-binding</keyword>
<dbReference type="AlphaFoldDB" id="A0A559J3I1"/>
<evidence type="ECO:0000256" key="1">
    <source>
        <dbReference type="ARBA" id="ARBA00012928"/>
    </source>
</evidence>
<evidence type="ECO:0000259" key="5">
    <source>
        <dbReference type="PROSITE" id="PS50305"/>
    </source>
</evidence>
<keyword evidence="3" id="KW-0520">NAD</keyword>
<dbReference type="InterPro" id="IPR029035">
    <property type="entry name" value="DHS-like_NAD/FAD-binding_dom"/>
</dbReference>
<dbReference type="Gene3D" id="3.30.1600.10">
    <property type="entry name" value="SIR2/SIRT2 'Small Domain"/>
    <property type="match status" value="1"/>
</dbReference>
<accession>A0A559J3I1</accession>
<organism evidence="6 7">
    <name type="scientific">Paenibacillus agilis</name>
    <dbReference type="NCBI Taxonomy" id="3020863"/>
    <lineage>
        <taxon>Bacteria</taxon>
        <taxon>Bacillati</taxon>
        <taxon>Bacillota</taxon>
        <taxon>Bacilli</taxon>
        <taxon>Bacillales</taxon>
        <taxon>Paenibacillaceae</taxon>
        <taxon>Paenibacillus</taxon>
    </lineage>
</organism>
<gene>
    <name evidence="6" type="ORF">FPZ44_16090</name>
</gene>
<dbReference type="SUPFAM" id="SSF52467">
    <property type="entry name" value="DHS-like NAD/FAD-binding domain"/>
    <property type="match status" value="1"/>
</dbReference>
<dbReference type="GO" id="GO:0046872">
    <property type="term" value="F:metal ion binding"/>
    <property type="evidence" value="ECO:0007669"/>
    <property type="project" value="UniProtKB-KW"/>
</dbReference>